<accession>A0A845GEK5</accession>
<dbReference type="AlphaFoldDB" id="A0A845GEK5"/>
<dbReference type="Proteomes" id="UP000470302">
    <property type="component" value="Unassembled WGS sequence"/>
</dbReference>
<protein>
    <submittedName>
        <fullName evidence="1">Uncharacterized protein</fullName>
    </submittedName>
</protein>
<gene>
    <name evidence="1" type="ORF">GTP91_32435</name>
</gene>
<proteinExistence type="predicted"/>
<dbReference type="EMBL" id="WWCW01000296">
    <property type="protein sequence ID" value="MYM91872.1"/>
    <property type="molecule type" value="Genomic_DNA"/>
</dbReference>
<sequence length="119" mass="12739">MANAWVMLTRPDGRDVAAPSEAQMAAALADVYSGKTAAPDGGPGSAVLRFGYDDGLMYEVEVSTGGGVRFAEWSDRDCEIALAGPRVMTLAQADALQLWRLLAQRQVAKIRNQPWQDAG</sequence>
<dbReference type="RefSeq" id="WP_161100426.1">
    <property type="nucleotide sequence ID" value="NZ_WWCW01000296.1"/>
</dbReference>
<organism evidence="1 2">
    <name type="scientific">Duganella vulcania</name>
    <dbReference type="NCBI Taxonomy" id="2692166"/>
    <lineage>
        <taxon>Bacteria</taxon>
        <taxon>Pseudomonadati</taxon>
        <taxon>Pseudomonadota</taxon>
        <taxon>Betaproteobacteria</taxon>
        <taxon>Burkholderiales</taxon>
        <taxon>Oxalobacteraceae</taxon>
        <taxon>Telluria group</taxon>
        <taxon>Duganella</taxon>
    </lineage>
</organism>
<evidence type="ECO:0000313" key="2">
    <source>
        <dbReference type="Proteomes" id="UP000470302"/>
    </source>
</evidence>
<reference evidence="1 2" key="1">
    <citation type="submission" date="2020-01" db="EMBL/GenBank/DDBJ databases">
        <title>Novel species isolated from a subtropical stream in China.</title>
        <authorList>
            <person name="Lu H."/>
        </authorList>
    </citation>
    <scope>NUCLEOTIDE SEQUENCE [LARGE SCALE GENOMIC DNA]</scope>
    <source>
        <strain evidence="1 2">FT82W</strain>
    </source>
</reference>
<comment type="caution">
    <text evidence="1">The sequence shown here is derived from an EMBL/GenBank/DDBJ whole genome shotgun (WGS) entry which is preliminary data.</text>
</comment>
<name>A0A845GEK5_9BURK</name>
<evidence type="ECO:0000313" key="1">
    <source>
        <dbReference type="EMBL" id="MYM91872.1"/>
    </source>
</evidence>